<keyword evidence="2" id="KW-1185">Reference proteome</keyword>
<organism evidence="1 2">
    <name type="scientific">Heliobacterium modesticaldum (strain ATCC 51547 / Ice1)</name>
    <dbReference type="NCBI Taxonomy" id="498761"/>
    <lineage>
        <taxon>Bacteria</taxon>
        <taxon>Bacillati</taxon>
        <taxon>Bacillota</taxon>
        <taxon>Clostridia</taxon>
        <taxon>Eubacteriales</taxon>
        <taxon>Heliobacteriaceae</taxon>
        <taxon>Heliomicrobium</taxon>
    </lineage>
</organism>
<name>B0TI50_HELMI</name>
<accession>B0TI50</accession>
<sequence>MGKVTLEGVDAAGVVDPAAKEAAVDEVFPGGVAPVEVGIAGVKPEGEEAVVAPGKRAASAAGGGIDGGALCEGSASASLQAKT</sequence>
<gene>
    <name evidence="1" type="ORF">HM1_0098</name>
</gene>
<dbReference type="HOGENOM" id="CLU_2537922_0_0_9"/>
<proteinExistence type="predicted"/>
<protein>
    <submittedName>
        <fullName evidence="1">Uncharacterized protein</fullName>
    </submittedName>
</protein>
<evidence type="ECO:0000313" key="2">
    <source>
        <dbReference type="Proteomes" id="UP000008550"/>
    </source>
</evidence>
<dbReference type="EMBL" id="CP000930">
    <property type="protein sequence ID" value="ABZ82723.1"/>
    <property type="molecule type" value="Genomic_DNA"/>
</dbReference>
<dbReference type="KEGG" id="hmo:HM1_0098"/>
<dbReference type="Proteomes" id="UP000008550">
    <property type="component" value="Chromosome"/>
</dbReference>
<reference evidence="1 2" key="1">
    <citation type="journal article" date="2008" name="J. Bacteriol.">
        <title>The genome of Heliobacterium modesticaldum, a phototrophic representative of the Firmicutes containing the simplest photosynthetic apparatus.</title>
        <authorList>
            <person name="Sattley W.M."/>
            <person name="Madigan M.T."/>
            <person name="Swingley W.D."/>
            <person name="Cheung P.C."/>
            <person name="Clocksin K.M."/>
            <person name="Conrad A.L."/>
            <person name="Dejesa L.C."/>
            <person name="Honchak B.M."/>
            <person name="Jung D.O."/>
            <person name="Karbach L.E."/>
            <person name="Kurdoglu A."/>
            <person name="Lahiri S."/>
            <person name="Mastrian S.D."/>
            <person name="Page L.E."/>
            <person name="Taylor H.L."/>
            <person name="Wang Z.T."/>
            <person name="Raymond J."/>
            <person name="Chen M."/>
            <person name="Blankenship R.E."/>
            <person name="Touchman J.W."/>
        </authorList>
    </citation>
    <scope>NUCLEOTIDE SEQUENCE [LARGE SCALE GENOMIC DNA]</scope>
    <source>
        <strain evidence="2">ATCC 51547 / Ice1</strain>
    </source>
</reference>
<evidence type="ECO:0000313" key="1">
    <source>
        <dbReference type="EMBL" id="ABZ82723.1"/>
    </source>
</evidence>
<dbReference type="AlphaFoldDB" id="B0TI50"/>